<organism evidence="1 2">
    <name type="scientific">Paragonimus skrjabini miyazakii</name>
    <dbReference type="NCBI Taxonomy" id="59628"/>
    <lineage>
        <taxon>Eukaryota</taxon>
        <taxon>Metazoa</taxon>
        <taxon>Spiralia</taxon>
        <taxon>Lophotrochozoa</taxon>
        <taxon>Platyhelminthes</taxon>
        <taxon>Trematoda</taxon>
        <taxon>Digenea</taxon>
        <taxon>Plagiorchiida</taxon>
        <taxon>Troglotremata</taxon>
        <taxon>Troglotrematidae</taxon>
        <taxon>Paragonimus</taxon>
    </lineage>
</organism>
<evidence type="ECO:0000313" key="2">
    <source>
        <dbReference type="Proteomes" id="UP000822476"/>
    </source>
</evidence>
<protein>
    <submittedName>
        <fullName evidence="1">Uncharacterized protein</fullName>
    </submittedName>
</protein>
<reference evidence="1" key="1">
    <citation type="submission" date="2019-07" db="EMBL/GenBank/DDBJ databases">
        <title>Annotation for the trematode Paragonimus miyazaki's.</title>
        <authorList>
            <person name="Choi Y.-J."/>
        </authorList>
    </citation>
    <scope>NUCLEOTIDE SEQUENCE</scope>
    <source>
        <strain evidence="1">Japan</strain>
    </source>
</reference>
<evidence type="ECO:0000313" key="1">
    <source>
        <dbReference type="EMBL" id="KAF7249910.1"/>
    </source>
</evidence>
<accession>A0A8S9YM22</accession>
<dbReference type="Proteomes" id="UP000822476">
    <property type="component" value="Unassembled WGS sequence"/>
</dbReference>
<proteinExistence type="predicted"/>
<sequence>MTVSPTMKAFEKDVKQLSYEEQGDTILSSVVITTQFKRIEQPIETKTFFLRRVEHTAEYLVSLTDRLQIHWHNASLKTTSTPEYTATFTPGQGSKRQPGFHKQTSESTLCCGSYPHCVGPNDSEPKIHVEKWKKANYIFITEVCSVLYPFHCVSWIHYQIQHAERISVPTERKYGIHEGNYRKTSNPSGS</sequence>
<dbReference type="AlphaFoldDB" id="A0A8S9YM22"/>
<dbReference type="EMBL" id="JTDE01005381">
    <property type="protein sequence ID" value="KAF7249910.1"/>
    <property type="molecule type" value="Genomic_DNA"/>
</dbReference>
<keyword evidence="2" id="KW-1185">Reference proteome</keyword>
<name>A0A8S9YM22_9TREM</name>
<gene>
    <name evidence="1" type="ORF">EG68_09546</name>
</gene>
<comment type="caution">
    <text evidence="1">The sequence shown here is derived from an EMBL/GenBank/DDBJ whole genome shotgun (WGS) entry which is preliminary data.</text>
</comment>